<evidence type="ECO:0000259" key="2">
    <source>
        <dbReference type="Pfam" id="PF04909"/>
    </source>
</evidence>
<comment type="similarity">
    <text evidence="1">Belongs to the metallo-dependent hydrolases superfamily.</text>
</comment>
<dbReference type="Proteomes" id="UP001220022">
    <property type="component" value="Unassembled WGS sequence"/>
</dbReference>
<dbReference type="Pfam" id="PF04909">
    <property type="entry name" value="Amidohydro_2"/>
    <property type="match status" value="1"/>
</dbReference>
<evidence type="ECO:0000313" key="3">
    <source>
        <dbReference type="EMBL" id="MDF2257521.1"/>
    </source>
</evidence>
<keyword evidence="4" id="KW-1185">Reference proteome</keyword>
<dbReference type="SUPFAM" id="SSF51556">
    <property type="entry name" value="Metallo-dependent hydrolases"/>
    <property type="match status" value="1"/>
</dbReference>
<dbReference type="InterPro" id="IPR032466">
    <property type="entry name" value="Metal_Hydrolase"/>
</dbReference>
<dbReference type="EMBL" id="JARHTQ010000010">
    <property type="protein sequence ID" value="MDF2257521.1"/>
    <property type="molecule type" value="Genomic_DNA"/>
</dbReference>
<sequence length="348" mass="38349">MTIHEMTNSVPEPIQDPVLPIVDPHHHLWPDSPTSVSIARPGQQGVPGERYADATPYSVQDLRADTRSGHNVVATIFVECSSAYYTEGPQHLRPVGETDWVASQSVSDGLLSGIVGYANLMWEPSELAEALDAHIEAGNGTFKGVRHTVAWDANPGVFASTRRPPSGLLLESAFGRGASELARRGLVYETWTYFHQLPELCDFARSQPNLVVVLNHLGGPAATGPYSQRRNEVLEEWRACITALARVPNVVMKLGAIGMPAFTPVEFIESAPMTSARIAEYWGLEIRYCIDTLGPERCMFESNFPVDRRLCDYVTLWNSFKLIAAPYSSAERESLFAGTARRTYGIGR</sequence>
<organism evidence="3 4">
    <name type="scientific">Streptantibioticus ferralitis</name>
    <dbReference type="NCBI Taxonomy" id="236510"/>
    <lineage>
        <taxon>Bacteria</taxon>
        <taxon>Bacillati</taxon>
        <taxon>Actinomycetota</taxon>
        <taxon>Actinomycetes</taxon>
        <taxon>Kitasatosporales</taxon>
        <taxon>Streptomycetaceae</taxon>
        <taxon>Streptantibioticus</taxon>
    </lineage>
</organism>
<name>A0ABT5Z1R6_9ACTN</name>
<reference evidence="3 4" key="1">
    <citation type="submission" date="2023-03" db="EMBL/GenBank/DDBJ databases">
        <title>Draft genome sequence of type strain Streptomyces ferralitis JCM 14344.</title>
        <authorList>
            <person name="Klaysubun C."/>
            <person name="Duangmal K."/>
        </authorList>
    </citation>
    <scope>NUCLEOTIDE SEQUENCE [LARGE SCALE GENOMIC DNA]</scope>
    <source>
        <strain evidence="3 4">JCM 14344</strain>
    </source>
</reference>
<dbReference type="PANTHER" id="PTHR43569:SF1">
    <property type="entry name" value="BLL3371 PROTEIN"/>
    <property type="match status" value="1"/>
</dbReference>
<dbReference type="RefSeq" id="WP_275815600.1">
    <property type="nucleotide sequence ID" value="NZ_BAAANM010000001.1"/>
</dbReference>
<dbReference type="InterPro" id="IPR006680">
    <property type="entry name" value="Amidohydro-rel"/>
</dbReference>
<feature type="domain" description="Amidohydrolase-related" evidence="2">
    <location>
        <begin position="22"/>
        <end position="346"/>
    </location>
</feature>
<proteinExistence type="inferred from homology"/>
<dbReference type="Gene3D" id="3.20.20.140">
    <property type="entry name" value="Metal-dependent hydrolases"/>
    <property type="match status" value="1"/>
</dbReference>
<evidence type="ECO:0000256" key="1">
    <source>
        <dbReference type="ARBA" id="ARBA00038310"/>
    </source>
</evidence>
<dbReference type="PANTHER" id="PTHR43569">
    <property type="entry name" value="AMIDOHYDROLASE"/>
    <property type="match status" value="1"/>
</dbReference>
<comment type="caution">
    <text evidence="3">The sequence shown here is derived from an EMBL/GenBank/DDBJ whole genome shotgun (WGS) entry which is preliminary data.</text>
</comment>
<protein>
    <submittedName>
        <fullName evidence="3">Amidohydrolase family protein</fullName>
    </submittedName>
</protein>
<gene>
    <name evidence="3" type="ORF">P2L57_17870</name>
</gene>
<accession>A0ABT5Z1R6</accession>
<evidence type="ECO:0000313" key="4">
    <source>
        <dbReference type="Proteomes" id="UP001220022"/>
    </source>
</evidence>
<dbReference type="InterPro" id="IPR052350">
    <property type="entry name" value="Metallo-dep_Lactonases"/>
</dbReference>